<evidence type="ECO:0000313" key="2">
    <source>
        <dbReference type="EMBL" id="MBB2183040.1"/>
    </source>
</evidence>
<dbReference type="RefSeq" id="WP_228352724.1">
    <property type="nucleotide sequence ID" value="NZ_JACEGA010000001.1"/>
</dbReference>
<keyword evidence="1" id="KW-0472">Membrane</keyword>
<feature type="transmembrane region" description="Helical" evidence="1">
    <location>
        <begin position="21"/>
        <end position="41"/>
    </location>
</feature>
<dbReference type="Proteomes" id="UP000574276">
    <property type="component" value="Unassembled WGS sequence"/>
</dbReference>
<dbReference type="AlphaFoldDB" id="A0A839K058"/>
<reference evidence="2 3" key="1">
    <citation type="submission" date="2020-07" db="EMBL/GenBank/DDBJ databases">
        <title>Characterization and genome sequencing of isolate MD1, a novel member within the family Lachnospiraceae.</title>
        <authorList>
            <person name="Rettenmaier R."/>
            <person name="Di Bello L."/>
            <person name="Zinser C."/>
            <person name="Scheitz K."/>
            <person name="Liebl W."/>
            <person name="Zverlov V."/>
        </authorList>
    </citation>
    <scope>NUCLEOTIDE SEQUENCE [LARGE SCALE GENOMIC DNA]</scope>
    <source>
        <strain evidence="2 3">MD1</strain>
    </source>
</reference>
<evidence type="ECO:0000256" key="1">
    <source>
        <dbReference type="SAM" id="Phobius"/>
    </source>
</evidence>
<evidence type="ECO:0000313" key="3">
    <source>
        <dbReference type="Proteomes" id="UP000574276"/>
    </source>
</evidence>
<gene>
    <name evidence="2" type="ORF">H0486_09130</name>
</gene>
<sequence length="175" mass="19672">MRKKNKKQTQSSILLNTKEKKIAAAIASAVLLLLVIIFMIIESNDGKITVKNNTNLQLEYVNTYFVGEEGPITDNIEFNDIAAKGKAFLPQEEINLFGSNSNFEVRFKFENNEELFVDAGVFNDKFNGNIKLTFEEDKDGIIVLKVKASNGLLSSKLIDCNEKYRINLAEGIVEE</sequence>
<dbReference type="EMBL" id="JACEGA010000001">
    <property type="protein sequence ID" value="MBB2183040.1"/>
    <property type="molecule type" value="Genomic_DNA"/>
</dbReference>
<proteinExistence type="predicted"/>
<name>A0A839K058_9FIRM</name>
<protein>
    <submittedName>
        <fullName evidence="2">Uncharacterized protein</fullName>
    </submittedName>
</protein>
<keyword evidence="1" id="KW-0812">Transmembrane</keyword>
<organism evidence="2 3">
    <name type="scientific">Variimorphobacter saccharofermentans</name>
    <dbReference type="NCBI Taxonomy" id="2755051"/>
    <lineage>
        <taxon>Bacteria</taxon>
        <taxon>Bacillati</taxon>
        <taxon>Bacillota</taxon>
        <taxon>Clostridia</taxon>
        <taxon>Lachnospirales</taxon>
        <taxon>Lachnospiraceae</taxon>
        <taxon>Variimorphobacter</taxon>
    </lineage>
</organism>
<comment type="caution">
    <text evidence="2">The sequence shown here is derived from an EMBL/GenBank/DDBJ whole genome shotgun (WGS) entry which is preliminary data.</text>
</comment>
<keyword evidence="1" id="KW-1133">Transmembrane helix</keyword>
<accession>A0A839K058</accession>
<keyword evidence="3" id="KW-1185">Reference proteome</keyword>